<dbReference type="Gene3D" id="1.25.40.10">
    <property type="entry name" value="Tetratricopeptide repeat domain"/>
    <property type="match status" value="1"/>
</dbReference>
<proteinExistence type="predicted"/>
<dbReference type="PANTHER" id="PTHR47939:SF12">
    <property type="entry name" value="PENTACOTRIPEPTIDE-REPEAT REGION OF PRORP DOMAIN-CONTAINING PROTEIN"/>
    <property type="match status" value="1"/>
</dbReference>
<accession>A0A507FM35</accession>
<evidence type="ECO:0008006" key="4">
    <source>
        <dbReference type="Google" id="ProtNLM"/>
    </source>
</evidence>
<feature type="region of interest" description="Disordered" evidence="1">
    <location>
        <begin position="100"/>
        <end position="119"/>
    </location>
</feature>
<dbReference type="InterPro" id="IPR050667">
    <property type="entry name" value="PPR-containing_protein"/>
</dbReference>
<feature type="compositionally biased region" description="Polar residues" evidence="1">
    <location>
        <begin position="100"/>
        <end position="118"/>
    </location>
</feature>
<reference evidence="2 3" key="1">
    <citation type="journal article" date="2019" name="Sci. Rep.">
        <title>Comparative genomics of chytrid fungi reveal insights into the obligate biotrophic and pathogenic lifestyle of Synchytrium endobioticum.</title>
        <authorList>
            <person name="van de Vossenberg B.T.L.H."/>
            <person name="Warris S."/>
            <person name="Nguyen H.D.T."/>
            <person name="van Gent-Pelzer M.P.E."/>
            <person name="Joly D.L."/>
            <person name="van de Geest H.C."/>
            <person name="Bonants P.J.M."/>
            <person name="Smith D.S."/>
            <person name="Levesque C.A."/>
            <person name="van der Lee T.A.J."/>
        </authorList>
    </citation>
    <scope>NUCLEOTIDE SEQUENCE [LARGE SCALE GENOMIC DNA]</scope>
    <source>
        <strain evidence="2 3">CBS 675.73</strain>
    </source>
</reference>
<dbReference type="STRING" id="246404.A0A507FM35"/>
<evidence type="ECO:0000256" key="1">
    <source>
        <dbReference type="SAM" id="MobiDB-lite"/>
    </source>
</evidence>
<dbReference type="AlphaFoldDB" id="A0A507FM35"/>
<dbReference type="OrthoDB" id="185373at2759"/>
<dbReference type="EMBL" id="QEAP01000037">
    <property type="protein sequence ID" value="TPX76770.1"/>
    <property type="molecule type" value="Genomic_DNA"/>
</dbReference>
<dbReference type="Proteomes" id="UP000320333">
    <property type="component" value="Unassembled WGS sequence"/>
</dbReference>
<gene>
    <name evidence="2" type="ORF">CcCBS67573_g01992</name>
</gene>
<name>A0A507FM35_9FUNG</name>
<evidence type="ECO:0000313" key="2">
    <source>
        <dbReference type="EMBL" id="TPX76770.1"/>
    </source>
</evidence>
<dbReference type="PANTHER" id="PTHR47939">
    <property type="entry name" value="MEMBRANE-ASSOCIATED SALT-INDUCIBLE PROTEIN-LIKE"/>
    <property type="match status" value="1"/>
</dbReference>
<dbReference type="InterPro" id="IPR011990">
    <property type="entry name" value="TPR-like_helical_dom_sf"/>
</dbReference>
<dbReference type="CDD" id="cd22888">
    <property type="entry name" value="CcO_VIIa_fungal"/>
    <property type="match status" value="1"/>
</dbReference>
<protein>
    <recommendedName>
        <fullName evidence="4">Pentacotripeptide-repeat region of PRORP domain-containing protein</fullName>
    </recommendedName>
</protein>
<organism evidence="2 3">
    <name type="scientific">Chytriomyces confervae</name>
    <dbReference type="NCBI Taxonomy" id="246404"/>
    <lineage>
        <taxon>Eukaryota</taxon>
        <taxon>Fungi</taxon>
        <taxon>Fungi incertae sedis</taxon>
        <taxon>Chytridiomycota</taxon>
        <taxon>Chytridiomycota incertae sedis</taxon>
        <taxon>Chytridiomycetes</taxon>
        <taxon>Chytridiales</taxon>
        <taxon>Chytriomycetaceae</taxon>
        <taxon>Chytriomyces</taxon>
    </lineage>
</organism>
<sequence>MPSAIAPITNRFSQRVIRDVVGSLTVGIASGYAYWHLVHLPSIEQWRAYDKKVMAETKIIHDAWAAEQGKAIEQHIHRILMLASLRHCWPLRNQVRSLTSATSTHLPTHPPANSISNHTFDRDSPLKSLQFLARPATNIPAPASVASISSRDLRSVKFRFVEALNNNDAQKAWTLYLDLKDAERMSVRCFLGVHIRRFVHLLSGELPLKQNPRKAVENVMEYCDACTNDVLVRKWLYVLLYRENLTLETVWTTIDERETRLKQRRIGNPNFQEAPLLGEESLQFLLETHLRQQHNLFSNTDSLLFLPPRVFDYITRKNIPLSGSLCEKFMSEYAAFSDGRGARGFWNHIKASKSQLHSKTAEHLITAVARHQSSDFSNKDVSDLIVDIANHRVNLTTRMFNSIIRWTKLRGTIPRTIDEYWFRKMLRKQCQPNFTTLTILVQIASTNAYEVPELDLSSHLVDEKLSAMIEIAFRSVETGERLEYPPPEMNRTPLSTIMDRFANTIRRRYSRMDRIAPMIVMTNYYINTENICAAVALFTDMKAKGLIPTSRLYGQLLSGALVAGNDEFIKYLSKSISADGIAPDKYLHHQLIKADLQLGNVGNALKLIDEMLEADQRAVSRRSRMDSLDDTTMADLITELGKRGLYEVIFRLFERVKSREGGYHLGPLVASNLLSFCAPIASSDSEFRIPATFNESSNLTGESQSSSTFYPPISPFEIIEYYRAQPGVHLDNAICSAAIRAVIRLNLPISTVLDLFKRFERMGMSITPEILCYAAEAFGKCLDVEGGSGTLSINFDLLSETDRARILKGIDGLIIMKARVKDVPGVVSLIKMITGQGVRPSVSALRMICWKNLEDKVNSAMGDDWL</sequence>
<keyword evidence="3" id="KW-1185">Reference proteome</keyword>
<evidence type="ECO:0000313" key="3">
    <source>
        <dbReference type="Proteomes" id="UP000320333"/>
    </source>
</evidence>
<comment type="caution">
    <text evidence="2">The sequence shown here is derived from an EMBL/GenBank/DDBJ whole genome shotgun (WGS) entry which is preliminary data.</text>
</comment>